<dbReference type="InterPro" id="IPR036086">
    <property type="entry name" value="ParB/Sulfiredoxin_sf"/>
</dbReference>
<dbReference type="GO" id="GO:0071453">
    <property type="term" value="P:cellular response to oxygen levels"/>
    <property type="evidence" value="ECO:0007669"/>
    <property type="project" value="TreeGrafter"/>
</dbReference>
<evidence type="ECO:0000259" key="1">
    <source>
        <dbReference type="SMART" id="SM00470"/>
    </source>
</evidence>
<dbReference type="InterPro" id="IPR003115">
    <property type="entry name" value="ParB_N"/>
</dbReference>
<gene>
    <name evidence="2" type="primary">ybdM</name>
    <name evidence="2" type="ORF">SOFFGTOCOR_0636</name>
</gene>
<dbReference type="SUPFAM" id="SSF110849">
    <property type="entry name" value="ParB/Sulfiredoxin"/>
    <property type="match status" value="1"/>
</dbReference>
<dbReference type="PANTHER" id="PTHR30083:SF1">
    <property type="entry name" value="TRANSCRIPTIONAL REGULATOR"/>
    <property type="match status" value="1"/>
</dbReference>
<keyword evidence="3" id="KW-1185">Reference proteome</keyword>
<proteinExistence type="predicted"/>
<reference evidence="3" key="1">
    <citation type="submission" date="2015-05" db="EMBL/GenBank/DDBJ databases">
        <authorList>
            <person name="Manzano-Marin A."/>
        </authorList>
    </citation>
    <scope>NUCLEOTIDE SEQUENCE [LARGE SCALE GENOMIC DNA]</scope>
    <source>
        <strain evidence="3">officinalis</strain>
    </source>
</reference>
<evidence type="ECO:0000313" key="2">
    <source>
        <dbReference type="EMBL" id="CRK86033.1"/>
    </source>
</evidence>
<dbReference type="SMART" id="SM00470">
    <property type="entry name" value="ParB"/>
    <property type="match status" value="1"/>
</dbReference>
<dbReference type="PANTHER" id="PTHR30083">
    <property type="entry name" value="TRANSCRIPTIONAL REGULATOR-RELATED"/>
    <property type="match status" value="1"/>
</dbReference>
<accession>A0A0M6W856</accession>
<protein>
    <submittedName>
        <fullName evidence="2">Uncharacterized protein YbdM</fullName>
    </submittedName>
</protein>
<dbReference type="CDD" id="cd16397">
    <property type="entry name" value="IbrB_like"/>
    <property type="match status" value="1"/>
</dbReference>
<dbReference type="EMBL" id="CVRF01000003">
    <property type="protein sequence ID" value="CRK86033.1"/>
    <property type="molecule type" value="Genomic_DNA"/>
</dbReference>
<name>A0A0M6W856_9GAMM</name>
<dbReference type="Proteomes" id="UP000242301">
    <property type="component" value="Unassembled WGS sequence"/>
</dbReference>
<sequence>MDNIITALSFLEKKITELDDAEKIETLNNIKLYLHKFSPFKTEPVDCVIWVKRNQVVTNNYNPNVMSPTEKKLLEISLIKDGYTQPVVVLPTSLCKHGNQLNWQVVDGYHRYLLSKKNILKKRLYGYLPVTLLNNKTHGVAEQMAATIRHNRARGQHQVSAMSDIVRDLFRLGWNDDKISKELGMSQDEVLRLKQISGLSELFSNRDFSDAWTIK</sequence>
<feature type="domain" description="ParB-like N-terminal" evidence="1">
    <location>
        <begin position="49"/>
        <end position="152"/>
    </location>
</feature>
<evidence type="ECO:0000313" key="3">
    <source>
        <dbReference type="Proteomes" id="UP000242301"/>
    </source>
</evidence>
<organism evidence="2 3">
    <name type="scientific">Candidatus Providencia siddallii</name>
    <dbReference type="NCBI Taxonomy" id="1715285"/>
    <lineage>
        <taxon>Bacteria</taxon>
        <taxon>Pseudomonadati</taxon>
        <taxon>Pseudomonadota</taxon>
        <taxon>Gammaproteobacteria</taxon>
        <taxon>Enterobacterales</taxon>
        <taxon>Morganellaceae</taxon>
        <taxon>Providencia</taxon>
    </lineage>
</organism>
<dbReference type="STRING" id="1715285.SOFFGTOCOR_0636"/>
<dbReference type="AlphaFoldDB" id="A0A0M6W856"/>